<evidence type="ECO:0000259" key="2">
    <source>
        <dbReference type="Pfam" id="PF00646"/>
    </source>
</evidence>
<reference evidence="4 5" key="1">
    <citation type="submission" date="2024-02" db="EMBL/GenBank/DDBJ databases">
        <title>High-quality chromosome-scale genome assembly of Pensacola bahiagrass (Paspalum notatum Flugge var. saurae).</title>
        <authorList>
            <person name="Vega J.M."/>
            <person name="Podio M."/>
            <person name="Orjuela J."/>
            <person name="Siena L.A."/>
            <person name="Pessino S.C."/>
            <person name="Combes M.C."/>
            <person name="Mariac C."/>
            <person name="Albertini E."/>
            <person name="Pupilli F."/>
            <person name="Ortiz J.P.A."/>
            <person name="Leblanc O."/>
        </authorList>
    </citation>
    <scope>NUCLEOTIDE SEQUENCE [LARGE SCALE GENOMIC DNA]</scope>
    <source>
        <strain evidence="4">R1</strain>
        <tissue evidence="4">Leaf</tissue>
    </source>
</reference>
<evidence type="ECO:0000313" key="4">
    <source>
        <dbReference type="EMBL" id="WVZ78860.1"/>
    </source>
</evidence>
<dbReference type="PANTHER" id="PTHR34145:SF65">
    <property type="entry name" value="FBD DOMAIN-CONTAINING PROTEIN"/>
    <property type="match status" value="1"/>
</dbReference>
<evidence type="ECO:0000259" key="3">
    <source>
        <dbReference type="Pfam" id="PF23622"/>
    </source>
</evidence>
<dbReference type="InterPro" id="IPR053772">
    <property type="entry name" value="At1g61320/At1g61330-like"/>
</dbReference>
<dbReference type="SUPFAM" id="SSF52047">
    <property type="entry name" value="RNI-like"/>
    <property type="match status" value="1"/>
</dbReference>
<dbReference type="SUPFAM" id="SSF81383">
    <property type="entry name" value="F-box domain"/>
    <property type="match status" value="1"/>
</dbReference>
<accession>A0AAQ3TWN9</accession>
<dbReference type="InterPro" id="IPR055357">
    <property type="entry name" value="LRR_At1g61320_AtMIF1"/>
</dbReference>
<dbReference type="InterPro" id="IPR036047">
    <property type="entry name" value="F-box-like_dom_sf"/>
</dbReference>
<sequence length="548" mass="61483">MAIDPDGGGAGEGGADRAKIPRLDKQGDQAEMAIDSDGDGAGEGGADRAKIPRLDKQGDQAAAVGAGADAVLEDRLSRLPEDLLKDHILTRLPLKDAIRTAVLARSWRQLWKTRWGTTEPKDSCPVVVRGSHDALLRELKERERGMRKLNRIDCFSLVIETSSLTAKELNRFVKYTVECHVADLHVESRKKSDLPSFPVPKASRDLERLSLRNFRISNQYYHLKSPKFLALVVIQLHHCSISNNAAFQKMLEWSPSLLTLDLRGCTFDDRWEDMRLRLVMPPNLRTLTMAECVSNKFSRWKARLDLVDVPSLRSFRYSGDFIDSPFTLPRAAALDDLYILFSHSSSASEKYNYVKLIEHLPEDLSRLNVLTISGNALRGASSLPDGGDPAQLPSLNLHNLRELQLLMFGLEAVNLAELYAFLKACPCPNLERLFVQLPASDYKPFEASIDEMREEPPENGEEPPENGLDNLLTVKFLNFNWRHTEVQLVSFLLRKARSLRKLLLVSPTPTVNSQHTDLNEALANGKLLLSESDDDATKPYHSEAFIKP</sequence>
<dbReference type="Pfam" id="PF00646">
    <property type="entry name" value="F-box"/>
    <property type="match status" value="1"/>
</dbReference>
<organism evidence="4 5">
    <name type="scientific">Paspalum notatum var. saurae</name>
    <dbReference type="NCBI Taxonomy" id="547442"/>
    <lineage>
        <taxon>Eukaryota</taxon>
        <taxon>Viridiplantae</taxon>
        <taxon>Streptophyta</taxon>
        <taxon>Embryophyta</taxon>
        <taxon>Tracheophyta</taxon>
        <taxon>Spermatophyta</taxon>
        <taxon>Magnoliopsida</taxon>
        <taxon>Liliopsida</taxon>
        <taxon>Poales</taxon>
        <taxon>Poaceae</taxon>
        <taxon>PACMAD clade</taxon>
        <taxon>Panicoideae</taxon>
        <taxon>Andropogonodae</taxon>
        <taxon>Paspaleae</taxon>
        <taxon>Paspalinae</taxon>
        <taxon>Paspalum</taxon>
    </lineage>
</organism>
<dbReference type="Gene3D" id="3.80.10.10">
    <property type="entry name" value="Ribonuclease Inhibitor"/>
    <property type="match status" value="1"/>
</dbReference>
<evidence type="ECO:0000313" key="5">
    <source>
        <dbReference type="Proteomes" id="UP001341281"/>
    </source>
</evidence>
<dbReference type="InterPro" id="IPR001810">
    <property type="entry name" value="F-box_dom"/>
</dbReference>
<dbReference type="InterPro" id="IPR053781">
    <property type="entry name" value="F-box_AtFBL13-like"/>
</dbReference>
<keyword evidence="5" id="KW-1185">Reference proteome</keyword>
<proteinExistence type="predicted"/>
<feature type="compositionally biased region" description="Basic and acidic residues" evidence="1">
    <location>
        <begin position="14"/>
        <end position="28"/>
    </location>
</feature>
<feature type="domain" description="At1g61320/AtMIF1 LRR" evidence="3">
    <location>
        <begin position="158"/>
        <end position="506"/>
    </location>
</feature>
<dbReference type="InterPro" id="IPR032675">
    <property type="entry name" value="LRR_dom_sf"/>
</dbReference>
<dbReference type="CDD" id="cd22160">
    <property type="entry name" value="F-box_AtFBL13-like"/>
    <property type="match status" value="1"/>
</dbReference>
<feature type="region of interest" description="Disordered" evidence="1">
    <location>
        <begin position="1"/>
        <end position="49"/>
    </location>
</feature>
<protein>
    <recommendedName>
        <fullName evidence="6">F-box domain-containing protein</fullName>
    </recommendedName>
</protein>
<dbReference type="Proteomes" id="UP001341281">
    <property type="component" value="Chromosome 06"/>
</dbReference>
<dbReference type="AlphaFoldDB" id="A0AAQ3TWN9"/>
<dbReference type="EMBL" id="CP144750">
    <property type="protein sequence ID" value="WVZ78860.1"/>
    <property type="molecule type" value="Genomic_DNA"/>
</dbReference>
<name>A0AAQ3TWN9_PASNO</name>
<dbReference type="PANTHER" id="PTHR34145">
    <property type="entry name" value="OS02G0105600 PROTEIN"/>
    <property type="match status" value="1"/>
</dbReference>
<feature type="domain" description="F-box" evidence="2">
    <location>
        <begin position="76"/>
        <end position="113"/>
    </location>
</feature>
<dbReference type="Pfam" id="PF23622">
    <property type="entry name" value="LRR_At1g61320_AtMIF1"/>
    <property type="match status" value="1"/>
</dbReference>
<evidence type="ECO:0008006" key="6">
    <source>
        <dbReference type="Google" id="ProtNLM"/>
    </source>
</evidence>
<evidence type="ECO:0000256" key="1">
    <source>
        <dbReference type="SAM" id="MobiDB-lite"/>
    </source>
</evidence>
<gene>
    <name evidence="4" type="ORF">U9M48_026508</name>
</gene>
<feature type="compositionally biased region" description="Gly residues" evidence="1">
    <location>
        <begin position="1"/>
        <end position="13"/>
    </location>
</feature>